<name>A0A510DTR2_9CREN</name>
<evidence type="ECO:0000256" key="3">
    <source>
        <dbReference type="SAM" id="Phobius"/>
    </source>
</evidence>
<dbReference type="Gene3D" id="3.40.720.10">
    <property type="entry name" value="Alkaline Phosphatase, subunit A"/>
    <property type="match status" value="2"/>
</dbReference>
<feature type="compositionally biased region" description="Low complexity" evidence="2">
    <location>
        <begin position="467"/>
        <end position="482"/>
    </location>
</feature>
<dbReference type="EMBL" id="AP018929">
    <property type="protein sequence ID" value="BBG23612.1"/>
    <property type="molecule type" value="Genomic_DNA"/>
</dbReference>
<accession>A0A510DTR2</accession>
<feature type="region of interest" description="Disordered" evidence="2">
    <location>
        <begin position="467"/>
        <end position="497"/>
    </location>
</feature>
<dbReference type="Pfam" id="PF04185">
    <property type="entry name" value="Phosphoesterase"/>
    <property type="match status" value="1"/>
</dbReference>
<evidence type="ECO:0000256" key="2">
    <source>
        <dbReference type="SAM" id="MobiDB-lite"/>
    </source>
</evidence>
<evidence type="ECO:0000313" key="5">
    <source>
        <dbReference type="Proteomes" id="UP000322983"/>
    </source>
</evidence>
<dbReference type="SUPFAM" id="SSF53649">
    <property type="entry name" value="Alkaline phosphatase-like"/>
    <property type="match status" value="1"/>
</dbReference>
<dbReference type="Proteomes" id="UP000322983">
    <property type="component" value="Chromosome"/>
</dbReference>
<feature type="transmembrane region" description="Helical" evidence="3">
    <location>
        <begin position="518"/>
        <end position="535"/>
    </location>
</feature>
<organism evidence="4 5">
    <name type="scientific">Sulfuracidifex tepidarius</name>
    <dbReference type="NCBI Taxonomy" id="1294262"/>
    <lineage>
        <taxon>Archaea</taxon>
        <taxon>Thermoproteota</taxon>
        <taxon>Thermoprotei</taxon>
        <taxon>Sulfolobales</taxon>
        <taxon>Sulfolobaceae</taxon>
        <taxon>Sulfuracidifex</taxon>
    </lineage>
</organism>
<evidence type="ECO:0000313" key="4">
    <source>
        <dbReference type="EMBL" id="BBG23612.1"/>
    </source>
</evidence>
<dbReference type="CDD" id="cd16013">
    <property type="entry name" value="AcpA"/>
    <property type="match status" value="1"/>
</dbReference>
<keyword evidence="3" id="KW-1133">Transmembrane helix</keyword>
<evidence type="ECO:0008006" key="6">
    <source>
        <dbReference type="Google" id="ProtNLM"/>
    </source>
</evidence>
<sequence>MRKLVLLFTIALIAMMVFALVPARSESPSTATPIKHVVIIILENHSFDNLFGTYPFGNPLIKDNITCSLMRPVGLNLSTSVPNGNGGYVKPYHGSIILTDPVEGFKPYHKDWNFGLMNGFVEGSGIQSMAYVTNAQVPLLWDYAEEYVLADDYFSPVLESTQPNRLAYLTGFSTNVTGDGFVSGVIPFCDTIMYQLSNDGVSWAYFDYGYTGGIIPPFPLSAFNGNVDYSSHYFNTSVFLTDLKDGQLPSVSWLMFTGGKGYDSHSALDLHPPFNLTLGQENLVKYINAIMESPYWNSTAIFITFDEGGGFYDQVPPPIIYTYGEGEDQFLQSLGIYNYSVLGERVPLLIISPYSREGWIDNSTMSGYTLLGFIDYNWHLPYLNKIVANSDVQGILRAFNFSMERPPVLLSPSNWTYPIPLQYPIHYGYVATIHNNYTGYMMLYDKGYINSSVLDYVMKFSSASQNSTISTNNSTSSSPTSSGIQVHPSSSGTSSFSNVLNGTTSSRISEINSFPSKTFIVVVLVTIAILSIFLLKKRR</sequence>
<dbReference type="InterPro" id="IPR017850">
    <property type="entry name" value="Alkaline_phosphatase_core_sf"/>
</dbReference>
<dbReference type="InterPro" id="IPR007312">
    <property type="entry name" value="Phosphoesterase"/>
</dbReference>
<keyword evidence="5" id="KW-1185">Reference proteome</keyword>
<dbReference type="AlphaFoldDB" id="A0A510DTR2"/>
<keyword evidence="3" id="KW-0812">Transmembrane</keyword>
<proteinExistence type="predicted"/>
<gene>
    <name evidence="4" type="ORF">IC006_0900</name>
</gene>
<protein>
    <recommendedName>
        <fullName evidence="6">Phosphoesterase</fullName>
    </recommendedName>
</protein>
<feature type="compositionally biased region" description="Polar residues" evidence="2">
    <location>
        <begin position="483"/>
        <end position="497"/>
    </location>
</feature>
<dbReference type="GO" id="GO:0042578">
    <property type="term" value="F:phosphoric ester hydrolase activity"/>
    <property type="evidence" value="ECO:0007669"/>
    <property type="project" value="UniProtKB-ARBA"/>
</dbReference>
<keyword evidence="3" id="KW-0472">Membrane</keyword>
<dbReference type="KEGG" id="step:IC006_0900"/>
<reference evidence="4 5" key="1">
    <citation type="journal article" date="2020" name="Int. J. Syst. Evol. Microbiol.">
        <title>Sulfuracidifex tepidarius gen. nov., sp. nov. and transfer of Sulfolobus metallicus Huber and Stetter 1992 to the genus Sulfuracidifex as Sulfuracidifex metallicus comb. nov.</title>
        <authorList>
            <person name="Itoh T."/>
            <person name="Miura T."/>
            <person name="Sakai H.D."/>
            <person name="Kato S."/>
            <person name="Ohkuma M."/>
            <person name="Takashina T."/>
        </authorList>
    </citation>
    <scope>NUCLEOTIDE SEQUENCE [LARGE SCALE GENOMIC DNA]</scope>
    <source>
        <strain evidence="4 5">IC-006</strain>
    </source>
</reference>
<dbReference type="PANTHER" id="PTHR31956">
    <property type="entry name" value="NON-SPECIFIC PHOSPHOLIPASE C4-RELATED"/>
    <property type="match status" value="1"/>
</dbReference>
<dbReference type="STRING" id="1294262.GCA_001316085_03076"/>
<dbReference type="PANTHER" id="PTHR31956:SF1">
    <property type="entry name" value="NON-SPECIFIC PHOSPHOLIPASE C1"/>
    <property type="match status" value="1"/>
</dbReference>
<evidence type="ECO:0000256" key="1">
    <source>
        <dbReference type="ARBA" id="ARBA00022801"/>
    </source>
</evidence>
<keyword evidence="1" id="KW-0378">Hydrolase</keyword>
<dbReference type="OrthoDB" id="42569at2157"/>